<dbReference type="PANTHER" id="PTHR26453">
    <property type="entry name" value="OLFACTORY RECEPTOR"/>
    <property type="match status" value="1"/>
</dbReference>
<evidence type="ECO:0000256" key="10">
    <source>
        <dbReference type="ARBA" id="ARBA00023180"/>
    </source>
</evidence>
<evidence type="ECO:0000256" key="13">
    <source>
        <dbReference type="RuleBase" id="RU363047"/>
    </source>
</evidence>
<evidence type="ECO:0000256" key="12">
    <source>
        <dbReference type="RuleBase" id="RU000688"/>
    </source>
</evidence>
<gene>
    <name evidence="15" type="ORF">GDO81_025522</name>
</gene>
<keyword evidence="6 13" id="KW-1133">Transmembrane helix</keyword>
<dbReference type="Proteomes" id="UP000824782">
    <property type="component" value="Unassembled WGS sequence"/>
</dbReference>
<keyword evidence="16" id="KW-1185">Reference proteome</keyword>
<dbReference type="PROSITE" id="PS00237">
    <property type="entry name" value="G_PROTEIN_RECEP_F1_1"/>
    <property type="match status" value="1"/>
</dbReference>
<keyword evidence="7 12" id="KW-0297">G-protein coupled receptor</keyword>
<reference evidence="15" key="1">
    <citation type="thesis" date="2020" institute="ProQuest LLC" country="789 East Eisenhower Parkway, Ann Arbor, MI, USA">
        <title>Comparative Genomics and Chromosome Evolution.</title>
        <authorList>
            <person name="Mudd A.B."/>
        </authorList>
    </citation>
    <scope>NUCLEOTIDE SEQUENCE</scope>
    <source>
        <strain evidence="15">237g6f4</strain>
        <tissue evidence="15">Blood</tissue>
    </source>
</reference>
<keyword evidence="8 13" id="KW-0472">Membrane</keyword>
<feature type="transmembrane region" description="Helical" evidence="13">
    <location>
        <begin position="148"/>
        <end position="170"/>
    </location>
</feature>
<keyword evidence="5 13" id="KW-0552">Olfaction</keyword>
<evidence type="ECO:0000313" key="15">
    <source>
        <dbReference type="EMBL" id="KAG8548410.1"/>
    </source>
</evidence>
<dbReference type="GO" id="GO:0004930">
    <property type="term" value="F:G protein-coupled receptor activity"/>
    <property type="evidence" value="ECO:0007669"/>
    <property type="project" value="UniProtKB-KW"/>
</dbReference>
<dbReference type="GO" id="GO:0004984">
    <property type="term" value="F:olfactory receptor activity"/>
    <property type="evidence" value="ECO:0007669"/>
    <property type="project" value="InterPro"/>
</dbReference>
<evidence type="ECO:0000256" key="4">
    <source>
        <dbReference type="ARBA" id="ARBA00022692"/>
    </source>
</evidence>
<protein>
    <recommendedName>
        <fullName evidence="13">Olfactory receptor</fullName>
    </recommendedName>
</protein>
<dbReference type="InterPro" id="IPR000276">
    <property type="entry name" value="GPCR_Rhodpsn"/>
</dbReference>
<evidence type="ECO:0000256" key="11">
    <source>
        <dbReference type="ARBA" id="ARBA00023224"/>
    </source>
</evidence>
<feature type="transmembrane region" description="Helical" evidence="13">
    <location>
        <begin position="245"/>
        <end position="267"/>
    </location>
</feature>
<keyword evidence="2 13" id="KW-1003">Cell membrane</keyword>
<feature type="domain" description="G-protein coupled receptors family 1 profile" evidence="14">
    <location>
        <begin position="49"/>
        <end position="296"/>
    </location>
</feature>
<evidence type="ECO:0000256" key="5">
    <source>
        <dbReference type="ARBA" id="ARBA00022725"/>
    </source>
</evidence>
<dbReference type="AlphaFoldDB" id="A0AAV6ZJG6"/>
<dbReference type="InterPro" id="IPR000725">
    <property type="entry name" value="Olfact_rcpt"/>
</dbReference>
<comment type="caution">
    <text evidence="15">The sequence shown here is derived from an EMBL/GenBank/DDBJ whole genome shotgun (WGS) entry which is preliminary data.</text>
</comment>
<comment type="similarity">
    <text evidence="12">Belongs to the G-protein coupled receptor 1 family.</text>
</comment>
<proteinExistence type="inferred from homology"/>
<dbReference type="PROSITE" id="PS50262">
    <property type="entry name" value="G_PROTEIN_RECEP_F1_2"/>
    <property type="match status" value="1"/>
</dbReference>
<dbReference type="InterPro" id="IPR017452">
    <property type="entry name" value="GPCR_Rhodpsn_7TM"/>
</dbReference>
<evidence type="ECO:0000256" key="1">
    <source>
        <dbReference type="ARBA" id="ARBA00004651"/>
    </source>
</evidence>
<evidence type="ECO:0000256" key="3">
    <source>
        <dbReference type="ARBA" id="ARBA00022606"/>
    </source>
</evidence>
<accession>A0AAV6ZJG6</accession>
<keyword evidence="4 12" id="KW-0812">Transmembrane</keyword>
<evidence type="ECO:0000256" key="8">
    <source>
        <dbReference type="ARBA" id="ARBA00023136"/>
    </source>
</evidence>
<comment type="subcellular location">
    <subcellularLocation>
        <location evidence="1 13">Cell membrane</location>
        <topology evidence="1 13">Multi-pass membrane protein</topology>
    </subcellularLocation>
</comment>
<dbReference type="SUPFAM" id="SSF81321">
    <property type="entry name" value="Family A G protein-coupled receptor-like"/>
    <property type="match status" value="1"/>
</dbReference>
<keyword evidence="11 12" id="KW-0807">Transducer</keyword>
<keyword evidence="9 12" id="KW-0675">Receptor</keyword>
<dbReference type="EMBL" id="WNYA01000421">
    <property type="protein sequence ID" value="KAG8548410.1"/>
    <property type="molecule type" value="Genomic_DNA"/>
</dbReference>
<evidence type="ECO:0000256" key="6">
    <source>
        <dbReference type="ARBA" id="ARBA00022989"/>
    </source>
</evidence>
<dbReference type="PRINTS" id="PR00237">
    <property type="entry name" value="GPCRRHODOPSN"/>
</dbReference>
<feature type="transmembrane region" description="Helical" evidence="13">
    <location>
        <begin position="204"/>
        <end position="233"/>
    </location>
</feature>
<feature type="transmembrane region" description="Helical" evidence="13">
    <location>
        <begin position="279"/>
        <end position="298"/>
    </location>
</feature>
<feature type="transmembrane region" description="Helical" evidence="13">
    <location>
        <begin position="27"/>
        <end position="55"/>
    </location>
</feature>
<dbReference type="Pfam" id="PF13853">
    <property type="entry name" value="7tm_4"/>
    <property type="match status" value="1"/>
</dbReference>
<keyword evidence="3 13" id="KW-0716">Sensory transduction</keyword>
<organism evidence="15 16">
    <name type="scientific">Engystomops pustulosus</name>
    <name type="common">Tungara frog</name>
    <name type="synonym">Physalaemus pustulosus</name>
    <dbReference type="NCBI Taxonomy" id="76066"/>
    <lineage>
        <taxon>Eukaryota</taxon>
        <taxon>Metazoa</taxon>
        <taxon>Chordata</taxon>
        <taxon>Craniata</taxon>
        <taxon>Vertebrata</taxon>
        <taxon>Euteleostomi</taxon>
        <taxon>Amphibia</taxon>
        <taxon>Batrachia</taxon>
        <taxon>Anura</taxon>
        <taxon>Neobatrachia</taxon>
        <taxon>Hyloidea</taxon>
        <taxon>Leptodactylidae</taxon>
        <taxon>Leiuperinae</taxon>
        <taxon>Engystomops</taxon>
    </lineage>
</organism>
<evidence type="ECO:0000313" key="16">
    <source>
        <dbReference type="Proteomes" id="UP000824782"/>
    </source>
</evidence>
<evidence type="ECO:0000256" key="9">
    <source>
        <dbReference type="ARBA" id="ARBA00023170"/>
    </source>
</evidence>
<evidence type="ECO:0000259" key="14">
    <source>
        <dbReference type="PROSITE" id="PS50262"/>
    </source>
</evidence>
<keyword evidence="10" id="KW-0325">Glycoprotein</keyword>
<dbReference type="FunFam" id="1.20.1070.10:FF:000010">
    <property type="entry name" value="Olfactory receptor"/>
    <property type="match status" value="1"/>
</dbReference>
<dbReference type="PRINTS" id="PR00245">
    <property type="entry name" value="OLFACTORYR"/>
</dbReference>
<feature type="transmembrane region" description="Helical" evidence="13">
    <location>
        <begin position="111"/>
        <end position="128"/>
    </location>
</feature>
<evidence type="ECO:0000256" key="7">
    <source>
        <dbReference type="ARBA" id="ARBA00023040"/>
    </source>
</evidence>
<sequence>MENVGLWPIYHTNQTLITDFILVGFSWNLQICVVLFLMFLIIYILIILGNIFLIVTIIVSPRLHTPMYYFLCNLSILDLFFSSCSVPKLLFDMFSKMRRISVIGCLIQMNLSLFLGGTECILLAVMAYDRYIAICFPLRYTVIMSWRVCRYIIVTMYIGSFIVTTVPTMYRPFVFCKDNTLNHFACEVLALLEVACGDLSFYKITMVVVCTFTLLSSPVFILVSYICIIMSILKIQSSSGRSKAFSTCASHLIVVLIFYGTSLTMYMAPGSSSLTNLKYITLIYAVFTPLLNPFIYSLRNNDVKEALQKILGNHLMPHTGFTS</sequence>
<dbReference type="Gene3D" id="1.20.1070.10">
    <property type="entry name" value="Rhodopsin 7-helix transmembrane proteins"/>
    <property type="match status" value="1"/>
</dbReference>
<dbReference type="GO" id="GO:0005886">
    <property type="term" value="C:plasma membrane"/>
    <property type="evidence" value="ECO:0007669"/>
    <property type="project" value="UniProtKB-SubCell"/>
</dbReference>
<name>A0AAV6ZJG6_ENGPU</name>
<evidence type="ECO:0000256" key="2">
    <source>
        <dbReference type="ARBA" id="ARBA00022475"/>
    </source>
</evidence>